<dbReference type="Gene3D" id="3.30.300.320">
    <property type="match status" value="1"/>
</dbReference>
<name>K0SYY5_THAOC</name>
<proteinExistence type="predicted"/>
<comment type="caution">
    <text evidence="1">The sequence shown here is derived from an EMBL/GenBank/DDBJ whole genome shotgun (WGS) entry which is preliminary data.</text>
</comment>
<gene>
    <name evidence="1" type="ORF">THAOC_15870</name>
</gene>
<accession>K0SYY5</accession>
<organism evidence="1 2">
    <name type="scientific">Thalassiosira oceanica</name>
    <name type="common">Marine diatom</name>
    <dbReference type="NCBI Taxonomy" id="159749"/>
    <lineage>
        <taxon>Eukaryota</taxon>
        <taxon>Sar</taxon>
        <taxon>Stramenopiles</taxon>
        <taxon>Ochrophyta</taxon>
        <taxon>Bacillariophyta</taxon>
        <taxon>Coscinodiscophyceae</taxon>
        <taxon>Thalassiosirophycidae</taxon>
        <taxon>Thalassiosirales</taxon>
        <taxon>Thalassiosiraceae</taxon>
        <taxon>Thalassiosira</taxon>
    </lineage>
</organism>
<evidence type="ECO:0008006" key="3">
    <source>
        <dbReference type="Google" id="ProtNLM"/>
    </source>
</evidence>
<dbReference type="EMBL" id="AGNL01018233">
    <property type="protein sequence ID" value="EJK63467.1"/>
    <property type="molecule type" value="Genomic_DNA"/>
</dbReference>
<evidence type="ECO:0000313" key="2">
    <source>
        <dbReference type="Proteomes" id="UP000266841"/>
    </source>
</evidence>
<reference evidence="1 2" key="1">
    <citation type="journal article" date="2012" name="Genome Biol.">
        <title>Genome and low-iron response of an oceanic diatom adapted to chronic iron limitation.</title>
        <authorList>
            <person name="Lommer M."/>
            <person name="Specht M."/>
            <person name="Roy A.S."/>
            <person name="Kraemer L."/>
            <person name="Andreson R."/>
            <person name="Gutowska M.A."/>
            <person name="Wolf J."/>
            <person name="Bergner S.V."/>
            <person name="Schilhabel M.B."/>
            <person name="Klostermeier U.C."/>
            <person name="Beiko R.G."/>
            <person name="Rosenstiel P."/>
            <person name="Hippler M."/>
            <person name="Laroche J."/>
        </authorList>
    </citation>
    <scope>NUCLEOTIDE SEQUENCE [LARGE SCALE GENOMIC DNA]</scope>
    <source>
        <strain evidence="1 2">CCMP1005</strain>
    </source>
</reference>
<sequence>MLVQEMVCPVSSPAFEVACAAGGGTVKYFASDLFRCNDGIIGVMWRGYPSCVPASCTEDEALKFDGLLQKFLLSSPLYGYGDCAVVTDCEVGQPDNLGDGECDGNAYNTRPCEFDRGDCLVQNARYPLCNPRYPEWVGDGKCHSKDYNIEECGYDGGIASTSMKSILTVKPTIRPGSATALVMVELTIPRNAGTMEGIALRSTRLIQDVMLPFRAVSEMESVTARTTIPRRVVSTAEIAKRSMAF</sequence>
<keyword evidence="2" id="KW-1185">Reference proteome</keyword>
<dbReference type="Proteomes" id="UP000266841">
    <property type="component" value="Unassembled WGS sequence"/>
</dbReference>
<protein>
    <recommendedName>
        <fullName evidence="3">LNR domain-containing protein</fullName>
    </recommendedName>
</protein>
<evidence type="ECO:0000313" key="1">
    <source>
        <dbReference type="EMBL" id="EJK63467.1"/>
    </source>
</evidence>
<dbReference type="AlphaFoldDB" id="K0SYY5"/>